<evidence type="ECO:0000313" key="9">
    <source>
        <dbReference type="Proteomes" id="UP000002320"/>
    </source>
</evidence>
<evidence type="ECO:0000256" key="1">
    <source>
        <dbReference type="ARBA" id="ARBA00004496"/>
    </source>
</evidence>
<dbReference type="GO" id="GO:0005525">
    <property type="term" value="F:GTP binding"/>
    <property type="evidence" value="ECO:0007669"/>
    <property type="project" value="UniProtKB-KW"/>
</dbReference>
<accession>B0WV78</accession>
<dbReference type="GO" id="GO:0005737">
    <property type="term" value="C:cytoplasm"/>
    <property type="evidence" value="ECO:0007669"/>
    <property type="project" value="UniProtKB-SubCell"/>
</dbReference>
<reference evidence="7" key="1">
    <citation type="submission" date="2007-03" db="EMBL/GenBank/DDBJ databases">
        <title>Annotation of Culex pipiens quinquefasciatus.</title>
        <authorList>
            <consortium name="The Broad Institute Genome Sequencing Platform"/>
            <person name="Atkinson P.W."/>
            <person name="Hemingway J."/>
            <person name="Christensen B.M."/>
            <person name="Higgs S."/>
            <person name="Kodira C."/>
            <person name="Hannick L."/>
            <person name="Megy K."/>
            <person name="O'Leary S."/>
            <person name="Pearson M."/>
            <person name="Haas B.J."/>
            <person name="Mauceli E."/>
            <person name="Wortman J.R."/>
            <person name="Lee N.H."/>
            <person name="Guigo R."/>
            <person name="Stanke M."/>
            <person name="Alvarado L."/>
            <person name="Amedeo P."/>
            <person name="Antoine C.H."/>
            <person name="Arensburger P."/>
            <person name="Bidwell S.L."/>
            <person name="Crawford M."/>
            <person name="Camaro F."/>
            <person name="Devon K."/>
            <person name="Engels R."/>
            <person name="Hammond M."/>
            <person name="Howarth C."/>
            <person name="Koehrsen M."/>
            <person name="Lawson D."/>
            <person name="Montgomery P."/>
            <person name="Nene V."/>
            <person name="Nusbaum C."/>
            <person name="Puiu D."/>
            <person name="Romero-Severson J."/>
            <person name="Severson D.W."/>
            <person name="Shumway M."/>
            <person name="Sisk P."/>
            <person name="Stolte C."/>
            <person name="Zeng Q."/>
            <person name="Eisenstadt E."/>
            <person name="Fraser-Liggett C."/>
            <person name="Strausberg R."/>
            <person name="Galagan J."/>
            <person name="Birren B."/>
            <person name="Collins F.H."/>
        </authorList>
    </citation>
    <scope>NUCLEOTIDE SEQUENCE [LARGE SCALE GENOMIC DNA]</scope>
    <source>
        <strain evidence="7">JHB</strain>
    </source>
</reference>
<feature type="domain" description="GTP-eEF1A C-terminal" evidence="6">
    <location>
        <begin position="275"/>
        <end position="343"/>
    </location>
</feature>
<dbReference type="EMBL" id="DS232119">
    <property type="protein sequence ID" value="EDS35417.1"/>
    <property type="molecule type" value="Genomic_DNA"/>
</dbReference>
<dbReference type="Pfam" id="PF22594">
    <property type="entry name" value="GTP-eEF1A_C"/>
    <property type="match status" value="1"/>
</dbReference>
<feature type="region of interest" description="Disordered" evidence="4">
    <location>
        <begin position="1"/>
        <end position="24"/>
    </location>
</feature>
<dbReference type="VEuPathDB" id="VectorBase:CQUJHB014852"/>
<dbReference type="Gene3D" id="3.40.50.300">
    <property type="entry name" value="P-loop containing nucleotide triphosphate hydrolases"/>
    <property type="match status" value="1"/>
</dbReference>
<dbReference type="GO" id="GO:0005524">
    <property type="term" value="F:ATP binding"/>
    <property type="evidence" value="ECO:0007669"/>
    <property type="project" value="InterPro"/>
</dbReference>
<dbReference type="Proteomes" id="UP000002320">
    <property type="component" value="Unassembled WGS sequence"/>
</dbReference>
<protein>
    <submittedName>
        <fullName evidence="7 8">Uridine cytidine kinase i</fullName>
    </submittedName>
</protein>
<dbReference type="GO" id="GO:0016301">
    <property type="term" value="F:kinase activity"/>
    <property type="evidence" value="ECO:0007669"/>
    <property type="project" value="UniProtKB-KW"/>
</dbReference>
<keyword evidence="9" id="KW-1185">Reference proteome</keyword>
<dbReference type="KEGG" id="cqu:CpipJ_CPIJ011034"/>
<reference evidence="8" key="2">
    <citation type="submission" date="2020-05" db="UniProtKB">
        <authorList>
            <consortium name="EnsemblMetazoa"/>
        </authorList>
    </citation>
    <scope>IDENTIFICATION</scope>
    <source>
        <strain evidence="8">JHB</strain>
    </source>
</reference>
<evidence type="ECO:0000256" key="2">
    <source>
        <dbReference type="ARBA" id="ARBA00022741"/>
    </source>
</evidence>
<dbReference type="InterPro" id="IPR009001">
    <property type="entry name" value="Transl_elong_EF1A/Init_IF2_C"/>
</dbReference>
<dbReference type="InterPro" id="IPR054696">
    <property type="entry name" value="GTP-eEF1A_C"/>
</dbReference>
<dbReference type="EnsemblMetazoa" id="CPIJ011034-RA">
    <property type="protein sequence ID" value="CPIJ011034-PA"/>
    <property type="gene ID" value="CPIJ011034"/>
</dbReference>
<name>B0WV78_CULQU</name>
<dbReference type="InParanoid" id="B0WV78"/>
<gene>
    <name evidence="8" type="primary">6043671</name>
    <name evidence="7" type="ORF">CpipJ_CPIJ011034</name>
</gene>
<proteinExistence type="predicted"/>
<evidence type="ECO:0000313" key="8">
    <source>
        <dbReference type="EnsemblMetazoa" id="CPIJ011034-PA"/>
    </source>
</evidence>
<dbReference type="Pfam" id="PF00485">
    <property type="entry name" value="PRK"/>
    <property type="match status" value="1"/>
</dbReference>
<keyword evidence="7" id="KW-0808">Transferase</keyword>
<sequence>MMLKVQKKHPGSSPFRSDTDYGKQHAQLPDLSPCPLWVISGSVAELEVEVCLWLKVVVNVRGFGRTERRLRFYVDMPFPRFDADLAEAAHARPELVQKQRMDVETELRPKSLDNRHRGSGHDPVAEGATVQKTVNKVRRVAGGNVSGKSTVCKRIMEQLGQADINHTQRKPEQFLPGANLRGEFRAEKGQFNFDHPDAFNEELMLKTLQDVLQGKKVEINEYNYRTRRIWMWSKTIFRLHLSLKDVNKIGGTGTETGVTKPSFALINLTTDVKSVIVLNNPGQISNGYPVLDCHTAHIAREFSKITENIFRRSGKSTEDHLKAIKSGDDAIVFLVPPKPPAFDFRFVLPWWPKPGVAGALKEVSPGARRAFYRTIRVLAIWVSKFMVFDTEHENGHFDSGGQNLEWPVPSKKVPPGPGGPFTEPYKFWQYGYQNSWFLILNMIMAISAVWTQPVLAGALEAGSSGARGTFTEPYELWQYGYQNSWFLILN</sequence>
<dbReference type="eggNOG" id="KOG4203">
    <property type="taxonomic scope" value="Eukaryota"/>
</dbReference>
<evidence type="ECO:0000259" key="6">
    <source>
        <dbReference type="Pfam" id="PF22594"/>
    </source>
</evidence>
<dbReference type="AlphaFoldDB" id="B0WV78"/>
<dbReference type="Gene3D" id="2.40.30.10">
    <property type="entry name" value="Translation factors"/>
    <property type="match status" value="1"/>
</dbReference>
<dbReference type="VEuPathDB" id="VectorBase:CPIJ011034"/>
<evidence type="ECO:0000256" key="3">
    <source>
        <dbReference type="ARBA" id="ARBA00023134"/>
    </source>
</evidence>
<keyword evidence="3" id="KW-0342">GTP-binding</keyword>
<dbReference type="InterPro" id="IPR006083">
    <property type="entry name" value="PRK/URK"/>
</dbReference>
<dbReference type="eggNOG" id="KOG0052">
    <property type="taxonomic scope" value="Eukaryota"/>
</dbReference>
<dbReference type="STRING" id="7176.B0WV78"/>
<dbReference type="OrthoDB" id="338531at2759"/>
<dbReference type="HOGENOM" id="CLU_556975_0_0_1"/>
<dbReference type="PANTHER" id="PTHR44830">
    <property type="entry name" value="ELONGATION FACTOR 1 ALPHA"/>
    <property type="match status" value="1"/>
</dbReference>
<comment type="subcellular location">
    <subcellularLocation>
        <location evidence="1">Cytoplasm</location>
    </subcellularLocation>
</comment>
<feature type="compositionally biased region" description="Basic residues" evidence="4">
    <location>
        <begin position="1"/>
        <end position="10"/>
    </location>
</feature>
<feature type="domain" description="Phosphoribulokinase/uridine kinase" evidence="5">
    <location>
        <begin position="140"/>
        <end position="237"/>
    </location>
</feature>
<dbReference type="InterPro" id="IPR027417">
    <property type="entry name" value="P-loop_NTPase"/>
</dbReference>
<evidence type="ECO:0000256" key="4">
    <source>
        <dbReference type="SAM" id="MobiDB-lite"/>
    </source>
</evidence>
<organism>
    <name type="scientific">Culex quinquefasciatus</name>
    <name type="common">Southern house mosquito</name>
    <name type="synonym">Culex pungens</name>
    <dbReference type="NCBI Taxonomy" id="7176"/>
    <lineage>
        <taxon>Eukaryota</taxon>
        <taxon>Metazoa</taxon>
        <taxon>Ecdysozoa</taxon>
        <taxon>Arthropoda</taxon>
        <taxon>Hexapoda</taxon>
        <taxon>Insecta</taxon>
        <taxon>Pterygota</taxon>
        <taxon>Neoptera</taxon>
        <taxon>Endopterygota</taxon>
        <taxon>Diptera</taxon>
        <taxon>Nematocera</taxon>
        <taxon>Culicoidea</taxon>
        <taxon>Culicidae</taxon>
        <taxon>Culicinae</taxon>
        <taxon>Culicini</taxon>
        <taxon>Culex</taxon>
        <taxon>Culex</taxon>
    </lineage>
</organism>
<evidence type="ECO:0000259" key="5">
    <source>
        <dbReference type="Pfam" id="PF00485"/>
    </source>
</evidence>
<keyword evidence="7" id="KW-0418">Kinase</keyword>
<evidence type="ECO:0000313" key="7">
    <source>
        <dbReference type="EMBL" id="EDS35417.1"/>
    </source>
</evidence>
<keyword evidence="2" id="KW-0547">Nucleotide-binding</keyword>
<dbReference type="SUPFAM" id="SSF50465">
    <property type="entry name" value="EF-Tu/eEF-1alpha/eIF2-gamma C-terminal domain"/>
    <property type="match status" value="1"/>
</dbReference>
<dbReference type="PANTHER" id="PTHR44830:SF1">
    <property type="entry name" value="TR-TYPE G DOMAIN-CONTAINING PROTEIN"/>
    <property type="match status" value="1"/>
</dbReference>
<dbReference type="SUPFAM" id="SSF52540">
    <property type="entry name" value="P-loop containing nucleoside triphosphate hydrolases"/>
    <property type="match status" value="1"/>
</dbReference>